<proteinExistence type="predicted"/>
<comment type="caution">
    <text evidence="2">The sequence shown here is derived from an EMBL/GenBank/DDBJ whole genome shotgun (WGS) entry which is preliminary data.</text>
</comment>
<keyword evidence="3" id="KW-1185">Reference proteome</keyword>
<organism evidence="2 3">
    <name type="scientific">Eumeta variegata</name>
    <name type="common">Bagworm moth</name>
    <name type="synonym">Eumeta japonica</name>
    <dbReference type="NCBI Taxonomy" id="151549"/>
    <lineage>
        <taxon>Eukaryota</taxon>
        <taxon>Metazoa</taxon>
        <taxon>Ecdysozoa</taxon>
        <taxon>Arthropoda</taxon>
        <taxon>Hexapoda</taxon>
        <taxon>Insecta</taxon>
        <taxon>Pterygota</taxon>
        <taxon>Neoptera</taxon>
        <taxon>Endopterygota</taxon>
        <taxon>Lepidoptera</taxon>
        <taxon>Glossata</taxon>
        <taxon>Ditrysia</taxon>
        <taxon>Tineoidea</taxon>
        <taxon>Psychidae</taxon>
        <taxon>Oiketicinae</taxon>
        <taxon>Eumeta</taxon>
    </lineage>
</organism>
<dbReference type="AlphaFoldDB" id="A0A4C1YX40"/>
<dbReference type="EMBL" id="BGZK01001493">
    <property type="protein sequence ID" value="GBP81031.1"/>
    <property type="molecule type" value="Genomic_DNA"/>
</dbReference>
<dbReference type="InterPro" id="IPR036397">
    <property type="entry name" value="RNaseH_sf"/>
</dbReference>
<accession>A0A4C1YX40</accession>
<gene>
    <name evidence="2" type="ORF">EVAR_41027_1</name>
</gene>
<evidence type="ECO:0000313" key="2">
    <source>
        <dbReference type="EMBL" id="GBP81031.1"/>
    </source>
</evidence>
<evidence type="ECO:0000313" key="3">
    <source>
        <dbReference type="Proteomes" id="UP000299102"/>
    </source>
</evidence>
<dbReference type="GO" id="GO:0003676">
    <property type="term" value="F:nucleic acid binding"/>
    <property type="evidence" value="ECO:0007669"/>
    <property type="project" value="InterPro"/>
</dbReference>
<feature type="region of interest" description="Disordered" evidence="1">
    <location>
        <begin position="66"/>
        <end position="103"/>
    </location>
</feature>
<name>A0A4C1YX40_EUMVA</name>
<dbReference type="Gene3D" id="3.30.420.10">
    <property type="entry name" value="Ribonuclease H-like superfamily/Ribonuclease H"/>
    <property type="match status" value="1"/>
</dbReference>
<protein>
    <submittedName>
        <fullName evidence="2">Uncharacterized protein</fullName>
    </submittedName>
</protein>
<feature type="compositionally biased region" description="Basic residues" evidence="1">
    <location>
        <begin position="68"/>
        <end position="79"/>
    </location>
</feature>
<evidence type="ECO:0000256" key="1">
    <source>
        <dbReference type="SAM" id="MobiDB-lite"/>
    </source>
</evidence>
<dbReference type="Proteomes" id="UP000299102">
    <property type="component" value="Unassembled WGS sequence"/>
</dbReference>
<sequence length="103" mass="11433">MSTSGIERLTHLPCSPDHVPCDFYLFPKIKEKLSGKMLTDAEEAVAAYEKAVEASPKLSVHLVGGRPALRRSGRGHHSRTSSSSSRNRFYERCGQLLTTSTHY</sequence>
<reference evidence="2 3" key="1">
    <citation type="journal article" date="2019" name="Commun. Biol.">
        <title>The bagworm genome reveals a unique fibroin gene that provides high tensile strength.</title>
        <authorList>
            <person name="Kono N."/>
            <person name="Nakamura H."/>
            <person name="Ohtoshi R."/>
            <person name="Tomita M."/>
            <person name="Numata K."/>
            <person name="Arakawa K."/>
        </authorList>
    </citation>
    <scope>NUCLEOTIDE SEQUENCE [LARGE SCALE GENOMIC DNA]</scope>
</reference>